<evidence type="ECO:0000259" key="9">
    <source>
        <dbReference type="PROSITE" id="PS50878"/>
    </source>
</evidence>
<dbReference type="InterPro" id="IPR043128">
    <property type="entry name" value="Rev_trsase/Diguanyl_cyclase"/>
</dbReference>
<dbReference type="GeneID" id="110795829"/>
<evidence type="ECO:0000256" key="1">
    <source>
        <dbReference type="ARBA" id="ARBA00012493"/>
    </source>
</evidence>
<dbReference type="EC" id="2.7.7.49" evidence="1"/>
<accession>A0ABM3R3M1</accession>
<feature type="region of interest" description="Disordered" evidence="8">
    <location>
        <begin position="303"/>
        <end position="345"/>
    </location>
</feature>
<dbReference type="SUPFAM" id="SSF56672">
    <property type="entry name" value="DNA/RNA polymerases"/>
    <property type="match status" value="1"/>
</dbReference>
<sequence length="1038" mass="118356">MMRGRLHNRGKKGSWKVGTAIRRLTDIAHNLTQAMTTQATRHSDLENFGDIFKKVAASKPPTYVGKEDPTSLENWIREFDKPFDAINCPEDLKINNDVYYLREEADFWWSQRKKDLMANPDFDWETMKEALRAKFYPPYLKKQKCLEFTNLRMGTMTVNEYYTKFIELMRFAPEIFPTEAMKAQRELEGNSAEKRKVNGNGNFQGDEKKPKLNGDFNHGKNGNYNQNRGENRDFNRNGKGNFGNGSARNGNFGNANGDKPKRNYFCKKCEKNHPGKDCEGNLVTCYFCKKQGHREFECYKKASRGSSSNSGQNGKGPYSSQQPPSQQAGTSGTKPGGGTSTTQPKGRLFVMNHREAENVSEVVTGTFSICDLPAKVLFDSRASHSFISRTLAKSLNLASPVHVSLDIAIPSGEVLNCSKLHRNIPLVISGLEFMSDFIEFGMEDLDVILGMDWLGRYQAQIDCEAQKVTLVGPGGTRISYRKLGKKKNGFKIVSALQLQACVRKGHPLFMCSVQHLGGEEEDGMMNIPVVNEFSDVFPEEIPGMPPLRDVEFTIDLVPGTGPISKAPYRMAPAELEELKKQLEDLLEKGYIRPSASPWGAPVLFVKKKDGSMRLCIDYRELNNVTIKNKYPLSTIDDLFDQLKGAGIFSKIDLRSGYHQLRIVDEDIAKTAFRTRYGHYEFTVMPFGLTNAPAVFMDLMHRIFRPFLDKSVVVFIDDILIYLKNKEDHEDHLREVLVTLRENQLYAKLSKCEFWLEKVAFLGHVITKEGVSVDPAKIQAVSYYRRFVKDFSRISRPMTSLMKKESKFVWTSECGEAFATLKERLTSKPVLALPDGSEVYEVFSDASKYGLGCVLQQNRKVIAYASRQLKPYEVNYPTHDLELAAIVFALKIWRHYLYGVTVKIFTHHKSLKYIFTQKDLNMRQRRWLELIKDYDLDIQYHEGKANVVADALIRKSSHSVNALVMEDQLCIDFQKMNLEVLEHGEVERMLNAISVRPSIYEEIRESQPSDEKLVKIREKIIEGEVLDFQIAEDGSIRFK</sequence>
<keyword evidence="5" id="KW-0255">Endonuclease</keyword>
<dbReference type="Gene3D" id="3.30.70.270">
    <property type="match status" value="2"/>
</dbReference>
<feature type="compositionally biased region" description="Low complexity" evidence="8">
    <location>
        <begin position="304"/>
        <end position="333"/>
    </location>
</feature>
<dbReference type="CDD" id="cd01647">
    <property type="entry name" value="RT_LTR"/>
    <property type="match status" value="1"/>
</dbReference>
<evidence type="ECO:0000256" key="5">
    <source>
        <dbReference type="ARBA" id="ARBA00022759"/>
    </source>
</evidence>
<feature type="domain" description="Reverse transcriptase" evidence="9">
    <location>
        <begin position="586"/>
        <end position="765"/>
    </location>
</feature>
<dbReference type="Pfam" id="PF00078">
    <property type="entry name" value="RVT_1"/>
    <property type="match status" value="1"/>
</dbReference>
<name>A0ABM3R3M1_SPIOL</name>
<evidence type="ECO:0000313" key="10">
    <source>
        <dbReference type="Proteomes" id="UP000813463"/>
    </source>
</evidence>
<evidence type="ECO:0000313" key="11">
    <source>
        <dbReference type="RefSeq" id="XP_056690221.1"/>
    </source>
</evidence>
<proteinExistence type="predicted"/>
<reference evidence="11" key="2">
    <citation type="submission" date="2025-08" db="UniProtKB">
        <authorList>
            <consortium name="RefSeq"/>
        </authorList>
    </citation>
    <scope>IDENTIFICATION</scope>
    <source>
        <tissue evidence="11">Leaf</tissue>
    </source>
</reference>
<keyword evidence="2" id="KW-0808">Transferase</keyword>
<dbReference type="PANTHER" id="PTHR37984">
    <property type="entry name" value="PROTEIN CBG26694"/>
    <property type="match status" value="1"/>
</dbReference>
<dbReference type="InterPro" id="IPR041373">
    <property type="entry name" value="RT_RNaseH"/>
</dbReference>
<dbReference type="InterPro" id="IPR021109">
    <property type="entry name" value="Peptidase_aspartic_dom_sf"/>
</dbReference>
<keyword evidence="10" id="KW-1185">Reference proteome</keyword>
<evidence type="ECO:0000256" key="4">
    <source>
        <dbReference type="ARBA" id="ARBA00022722"/>
    </source>
</evidence>
<feature type="region of interest" description="Disordered" evidence="8">
    <location>
        <begin position="186"/>
        <end position="257"/>
    </location>
</feature>
<dbReference type="Pfam" id="PF03732">
    <property type="entry name" value="Retrotrans_gag"/>
    <property type="match status" value="1"/>
</dbReference>
<keyword evidence="3" id="KW-0548">Nucleotidyltransferase</keyword>
<keyword evidence="6" id="KW-0378">Hydrolase</keyword>
<dbReference type="Gene3D" id="3.10.10.10">
    <property type="entry name" value="HIV Type 1 Reverse Transcriptase, subunit A, domain 1"/>
    <property type="match status" value="1"/>
</dbReference>
<dbReference type="InterPro" id="IPR043502">
    <property type="entry name" value="DNA/RNA_pol_sf"/>
</dbReference>
<feature type="compositionally biased region" description="Basic and acidic residues" evidence="8">
    <location>
        <begin position="186"/>
        <end position="196"/>
    </location>
</feature>
<dbReference type="PANTHER" id="PTHR37984:SF5">
    <property type="entry name" value="PROTEIN NYNRIN-LIKE"/>
    <property type="match status" value="1"/>
</dbReference>
<evidence type="ECO:0000256" key="6">
    <source>
        <dbReference type="ARBA" id="ARBA00022801"/>
    </source>
</evidence>
<dbReference type="Pfam" id="PF17917">
    <property type="entry name" value="RT_RNaseH"/>
    <property type="match status" value="1"/>
</dbReference>
<keyword evidence="7" id="KW-0695">RNA-directed DNA polymerase</keyword>
<keyword evidence="4" id="KW-0540">Nuclease</keyword>
<dbReference type="RefSeq" id="XP_056690221.1">
    <property type="nucleotide sequence ID" value="XM_056834243.1"/>
</dbReference>
<dbReference type="InterPro" id="IPR005162">
    <property type="entry name" value="Retrotrans_gag_dom"/>
</dbReference>
<evidence type="ECO:0000256" key="3">
    <source>
        <dbReference type="ARBA" id="ARBA00022695"/>
    </source>
</evidence>
<dbReference type="SUPFAM" id="SSF50630">
    <property type="entry name" value="Acid proteases"/>
    <property type="match status" value="1"/>
</dbReference>
<gene>
    <name evidence="11" type="primary">LOC110795829</name>
</gene>
<dbReference type="Gene3D" id="2.40.70.10">
    <property type="entry name" value="Acid Proteases"/>
    <property type="match status" value="1"/>
</dbReference>
<dbReference type="CDD" id="cd00303">
    <property type="entry name" value="retropepsin_like"/>
    <property type="match status" value="1"/>
</dbReference>
<dbReference type="PROSITE" id="PS50878">
    <property type="entry name" value="RT_POL"/>
    <property type="match status" value="1"/>
</dbReference>
<protein>
    <recommendedName>
        <fullName evidence="1">RNA-directed DNA polymerase</fullName>
        <ecNumber evidence="1">2.7.7.49</ecNumber>
    </recommendedName>
</protein>
<evidence type="ECO:0000256" key="2">
    <source>
        <dbReference type="ARBA" id="ARBA00022679"/>
    </source>
</evidence>
<evidence type="ECO:0000256" key="7">
    <source>
        <dbReference type="ARBA" id="ARBA00022918"/>
    </source>
</evidence>
<evidence type="ECO:0000256" key="8">
    <source>
        <dbReference type="SAM" id="MobiDB-lite"/>
    </source>
</evidence>
<organism evidence="10 11">
    <name type="scientific">Spinacia oleracea</name>
    <name type="common">Spinach</name>
    <dbReference type="NCBI Taxonomy" id="3562"/>
    <lineage>
        <taxon>Eukaryota</taxon>
        <taxon>Viridiplantae</taxon>
        <taxon>Streptophyta</taxon>
        <taxon>Embryophyta</taxon>
        <taxon>Tracheophyta</taxon>
        <taxon>Spermatophyta</taxon>
        <taxon>Magnoliopsida</taxon>
        <taxon>eudicotyledons</taxon>
        <taxon>Gunneridae</taxon>
        <taxon>Pentapetalae</taxon>
        <taxon>Caryophyllales</taxon>
        <taxon>Chenopodiaceae</taxon>
        <taxon>Chenopodioideae</taxon>
        <taxon>Anserineae</taxon>
        <taxon>Spinacia</taxon>
    </lineage>
</organism>
<dbReference type="CDD" id="cd09274">
    <property type="entry name" value="RNase_HI_RT_Ty3"/>
    <property type="match status" value="1"/>
</dbReference>
<dbReference type="InterPro" id="IPR000477">
    <property type="entry name" value="RT_dom"/>
</dbReference>
<dbReference type="Pfam" id="PF08284">
    <property type="entry name" value="RVP_2"/>
    <property type="match status" value="1"/>
</dbReference>
<reference evidence="10" key="1">
    <citation type="journal article" date="2021" name="Nat. Commun.">
        <title>Genomic analyses provide insights into spinach domestication and the genetic basis of agronomic traits.</title>
        <authorList>
            <person name="Cai X."/>
            <person name="Sun X."/>
            <person name="Xu C."/>
            <person name="Sun H."/>
            <person name="Wang X."/>
            <person name="Ge C."/>
            <person name="Zhang Z."/>
            <person name="Wang Q."/>
            <person name="Fei Z."/>
            <person name="Jiao C."/>
            <person name="Wang Q."/>
        </authorList>
    </citation>
    <scope>NUCLEOTIDE SEQUENCE [LARGE SCALE GENOMIC DNA]</scope>
    <source>
        <strain evidence="10">cv. Varoflay</strain>
    </source>
</reference>
<dbReference type="Proteomes" id="UP000813463">
    <property type="component" value="Chromosome 1"/>
</dbReference>
<dbReference type="InterPro" id="IPR050951">
    <property type="entry name" value="Retrovirus_Pol_polyprotein"/>
</dbReference>